<dbReference type="PANTHER" id="PTHR43522">
    <property type="entry name" value="TRANSKETOLASE"/>
    <property type="match status" value="1"/>
</dbReference>
<keyword evidence="8" id="KW-0547">Nucleotide-binding</keyword>
<dbReference type="FunFam" id="3.40.50.970:FF:000004">
    <property type="entry name" value="Transketolase"/>
    <property type="match status" value="1"/>
</dbReference>
<keyword evidence="13" id="KW-0238">DNA-binding</keyword>
<dbReference type="GO" id="GO:0003677">
    <property type="term" value="F:DNA binding"/>
    <property type="evidence" value="ECO:0007669"/>
    <property type="project" value="UniProtKB-KW"/>
</dbReference>
<evidence type="ECO:0000256" key="15">
    <source>
        <dbReference type="ARBA" id="ARBA00023204"/>
    </source>
</evidence>
<keyword evidence="6" id="KW-0808">Transferase</keyword>
<name>A0AAW2V992_SESRA</name>
<evidence type="ECO:0000256" key="10">
    <source>
        <dbReference type="ARBA" id="ARBA00022840"/>
    </source>
</evidence>
<dbReference type="InterPro" id="IPR005474">
    <property type="entry name" value="Transketolase_N"/>
</dbReference>
<evidence type="ECO:0000256" key="3">
    <source>
        <dbReference type="ARBA" id="ARBA00004123"/>
    </source>
</evidence>
<dbReference type="GO" id="GO:0006310">
    <property type="term" value="P:DNA recombination"/>
    <property type="evidence" value="ECO:0007669"/>
    <property type="project" value="UniProtKB-KW"/>
</dbReference>
<dbReference type="GO" id="GO:0005634">
    <property type="term" value="C:nucleus"/>
    <property type="evidence" value="ECO:0007669"/>
    <property type="project" value="UniProtKB-SubCell"/>
</dbReference>
<accession>A0AAW2V992</accession>
<keyword evidence="12" id="KW-0786">Thiamine pyrophosphate</keyword>
<comment type="cofactor">
    <cofactor evidence="2">
        <name>thiamine diphosphate</name>
        <dbReference type="ChEBI" id="CHEBI:58937"/>
    </cofactor>
</comment>
<comment type="subcellular location">
    <subcellularLocation>
        <location evidence="3">Nucleus</location>
    </subcellularLocation>
</comment>
<dbReference type="PROSITE" id="PS50162">
    <property type="entry name" value="RECA_2"/>
    <property type="match status" value="1"/>
</dbReference>
<evidence type="ECO:0000256" key="8">
    <source>
        <dbReference type="ARBA" id="ARBA00022741"/>
    </source>
</evidence>
<dbReference type="Pfam" id="PF00456">
    <property type="entry name" value="Transketolase_N"/>
    <property type="match status" value="1"/>
</dbReference>
<evidence type="ECO:0000256" key="7">
    <source>
        <dbReference type="ARBA" id="ARBA00022723"/>
    </source>
</evidence>
<evidence type="ECO:0000256" key="11">
    <source>
        <dbReference type="ARBA" id="ARBA00022842"/>
    </source>
</evidence>
<dbReference type="GO" id="GO:0006098">
    <property type="term" value="P:pentose-phosphate shunt"/>
    <property type="evidence" value="ECO:0007669"/>
    <property type="project" value="TreeGrafter"/>
</dbReference>
<dbReference type="InterPro" id="IPR033247">
    <property type="entry name" value="Transketolase_fam"/>
</dbReference>
<evidence type="ECO:0000256" key="4">
    <source>
        <dbReference type="ARBA" id="ARBA00007095"/>
    </source>
</evidence>
<dbReference type="InterPro" id="IPR029061">
    <property type="entry name" value="THDP-binding"/>
</dbReference>
<dbReference type="Pfam" id="PF08423">
    <property type="entry name" value="Rad51"/>
    <property type="match status" value="1"/>
</dbReference>
<keyword evidence="7" id="KW-0479">Metal-binding</keyword>
<dbReference type="GO" id="GO:0004802">
    <property type="term" value="F:transketolase activity"/>
    <property type="evidence" value="ECO:0007669"/>
    <property type="project" value="TreeGrafter"/>
</dbReference>
<evidence type="ECO:0000256" key="2">
    <source>
        <dbReference type="ARBA" id="ARBA00001964"/>
    </source>
</evidence>
<gene>
    <name evidence="21" type="ORF">Sradi_1119000</name>
</gene>
<dbReference type="InterPro" id="IPR027417">
    <property type="entry name" value="P-loop_NTPase"/>
</dbReference>
<evidence type="ECO:0000256" key="13">
    <source>
        <dbReference type="ARBA" id="ARBA00023125"/>
    </source>
</evidence>
<evidence type="ECO:0000256" key="16">
    <source>
        <dbReference type="ARBA" id="ARBA00023242"/>
    </source>
</evidence>
<comment type="function">
    <text evidence="18">Involved in the homologous recombination repair (HRR) pathway of double-stranded DNA breaks arising during DNA replication or induced by DNA-damaging agents.</text>
</comment>
<dbReference type="AlphaFoldDB" id="A0AAW2V992"/>
<feature type="domain" description="RecA family profile 1" evidence="20">
    <location>
        <begin position="85"/>
        <end position="274"/>
    </location>
</feature>
<evidence type="ECO:0000313" key="21">
    <source>
        <dbReference type="EMBL" id="KAL0425842.1"/>
    </source>
</evidence>
<comment type="caution">
    <text evidence="21">The sequence shown here is derived from an EMBL/GenBank/DDBJ whole genome shotgun (WGS) entry which is preliminary data.</text>
</comment>
<protein>
    <recommendedName>
        <fullName evidence="17">DNA repair protein RAD51 homolog 3</fullName>
    </recommendedName>
</protein>
<dbReference type="Gene3D" id="3.40.50.300">
    <property type="entry name" value="P-loop containing nucleotide triphosphate hydrolases"/>
    <property type="match status" value="1"/>
</dbReference>
<evidence type="ECO:0000256" key="5">
    <source>
        <dbReference type="ARBA" id="ARBA00007131"/>
    </source>
</evidence>
<keyword evidence="9" id="KW-0227">DNA damage</keyword>
<dbReference type="InterPro" id="IPR049557">
    <property type="entry name" value="Transketolase_CS"/>
</dbReference>
<dbReference type="InterPro" id="IPR013632">
    <property type="entry name" value="Rad51_C"/>
</dbReference>
<dbReference type="InterPro" id="IPR020588">
    <property type="entry name" value="RecA_ATP-bd"/>
</dbReference>
<evidence type="ECO:0000256" key="9">
    <source>
        <dbReference type="ARBA" id="ARBA00022763"/>
    </source>
</evidence>
<dbReference type="CDD" id="cd19492">
    <property type="entry name" value="Rad51C"/>
    <property type="match status" value="1"/>
</dbReference>
<comment type="cofactor">
    <cofactor evidence="1">
        <name>Mg(2+)</name>
        <dbReference type="ChEBI" id="CHEBI:18420"/>
    </cofactor>
</comment>
<keyword evidence="10" id="KW-0067">ATP-binding</keyword>
<dbReference type="GO" id="GO:0005829">
    <property type="term" value="C:cytosol"/>
    <property type="evidence" value="ECO:0007669"/>
    <property type="project" value="TreeGrafter"/>
</dbReference>
<dbReference type="EMBL" id="JACGWJ010000004">
    <property type="protein sequence ID" value="KAL0425842.1"/>
    <property type="molecule type" value="Genomic_DNA"/>
</dbReference>
<evidence type="ECO:0000256" key="17">
    <source>
        <dbReference type="ARBA" id="ARBA00040674"/>
    </source>
</evidence>
<dbReference type="PROSITE" id="PS00801">
    <property type="entry name" value="TRANSKETOLASE_1"/>
    <property type="match status" value="1"/>
</dbReference>
<dbReference type="GO" id="GO:0005524">
    <property type="term" value="F:ATP binding"/>
    <property type="evidence" value="ECO:0007669"/>
    <property type="project" value="UniProtKB-KW"/>
</dbReference>
<keyword evidence="11" id="KW-0460">Magnesium</keyword>
<evidence type="ECO:0000256" key="12">
    <source>
        <dbReference type="ARBA" id="ARBA00023052"/>
    </source>
</evidence>
<dbReference type="GO" id="GO:0006281">
    <property type="term" value="P:DNA repair"/>
    <property type="evidence" value="ECO:0007669"/>
    <property type="project" value="UniProtKB-KW"/>
</dbReference>
<dbReference type="SUPFAM" id="SSF52518">
    <property type="entry name" value="Thiamin diphosphate-binding fold (THDP-binding)"/>
    <property type="match status" value="1"/>
</dbReference>
<organism evidence="21">
    <name type="scientific">Sesamum radiatum</name>
    <name type="common">Black benniseed</name>
    <dbReference type="NCBI Taxonomy" id="300843"/>
    <lineage>
        <taxon>Eukaryota</taxon>
        <taxon>Viridiplantae</taxon>
        <taxon>Streptophyta</taxon>
        <taxon>Embryophyta</taxon>
        <taxon>Tracheophyta</taxon>
        <taxon>Spermatophyta</taxon>
        <taxon>Magnoliopsida</taxon>
        <taxon>eudicotyledons</taxon>
        <taxon>Gunneridae</taxon>
        <taxon>Pentapetalae</taxon>
        <taxon>asterids</taxon>
        <taxon>lamiids</taxon>
        <taxon>Lamiales</taxon>
        <taxon>Pedaliaceae</taxon>
        <taxon>Sesamum</taxon>
    </lineage>
</organism>
<reference evidence="21" key="2">
    <citation type="journal article" date="2024" name="Plant">
        <title>Genomic evolution and insights into agronomic trait innovations of Sesamum species.</title>
        <authorList>
            <person name="Miao H."/>
            <person name="Wang L."/>
            <person name="Qu L."/>
            <person name="Liu H."/>
            <person name="Sun Y."/>
            <person name="Le M."/>
            <person name="Wang Q."/>
            <person name="Wei S."/>
            <person name="Zheng Y."/>
            <person name="Lin W."/>
            <person name="Duan Y."/>
            <person name="Cao H."/>
            <person name="Xiong S."/>
            <person name="Wang X."/>
            <person name="Wei L."/>
            <person name="Li C."/>
            <person name="Ma Q."/>
            <person name="Ju M."/>
            <person name="Zhao R."/>
            <person name="Li G."/>
            <person name="Mu C."/>
            <person name="Tian Q."/>
            <person name="Mei H."/>
            <person name="Zhang T."/>
            <person name="Gao T."/>
            <person name="Zhang H."/>
        </authorList>
    </citation>
    <scope>NUCLEOTIDE SEQUENCE</scope>
    <source>
        <strain evidence="21">G02</strain>
    </source>
</reference>
<keyword evidence="15" id="KW-0234">DNA repair</keyword>
<evidence type="ECO:0000256" key="6">
    <source>
        <dbReference type="ARBA" id="ARBA00022679"/>
    </source>
</evidence>
<dbReference type="GO" id="GO:0140664">
    <property type="term" value="F:ATP-dependent DNA damage sensor activity"/>
    <property type="evidence" value="ECO:0007669"/>
    <property type="project" value="InterPro"/>
</dbReference>
<dbReference type="PANTHER" id="PTHR43522:SF17">
    <property type="entry name" value="TRANSKETOLASE, CHLOROPLASTIC"/>
    <property type="match status" value="1"/>
</dbReference>
<feature type="region of interest" description="Disordered" evidence="19">
    <location>
        <begin position="348"/>
        <end position="369"/>
    </location>
</feature>
<evidence type="ECO:0000259" key="20">
    <source>
        <dbReference type="PROSITE" id="PS50162"/>
    </source>
</evidence>
<dbReference type="FunFam" id="3.40.50.300:FF:001318">
    <property type="entry name" value="DNA repair protein RAD51"/>
    <property type="match status" value="1"/>
</dbReference>
<evidence type="ECO:0000256" key="14">
    <source>
        <dbReference type="ARBA" id="ARBA00023172"/>
    </source>
</evidence>
<keyword evidence="14" id="KW-0233">DNA recombination</keyword>
<dbReference type="CDD" id="cd02012">
    <property type="entry name" value="TPP_TK"/>
    <property type="match status" value="1"/>
</dbReference>
<proteinExistence type="inferred from homology"/>
<comment type="similarity">
    <text evidence="5">Belongs to the transketolase family.</text>
</comment>
<keyword evidence="16" id="KW-0539">Nucleus</keyword>
<dbReference type="Gene3D" id="3.40.50.970">
    <property type="match status" value="2"/>
</dbReference>
<dbReference type="SUPFAM" id="SSF52540">
    <property type="entry name" value="P-loop containing nucleoside triphosphate hydrolases"/>
    <property type="match status" value="1"/>
</dbReference>
<evidence type="ECO:0000256" key="19">
    <source>
        <dbReference type="SAM" id="MobiDB-lite"/>
    </source>
</evidence>
<evidence type="ECO:0000256" key="1">
    <source>
        <dbReference type="ARBA" id="ARBA00001946"/>
    </source>
</evidence>
<evidence type="ECO:0000256" key="18">
    <source>
        <dbReference type="ARBA" id="ARBA00056000"/>
    </source>
</evidence>
<sequence length="793" mass="86772">MEVSSLPISASHRGKLISSGYTSLSSLSSVSPSRLSQDLKISENEAVEILKVASRRSGSEKIENGNHAIMNGAQTAWDMLHEEESSVCITTSCSDLDVILGGGIRCKEVTEIGGVPGIGKTQLGIQLAVNVQIPSGYGGLGGKAIYIDTEGSFMVERALQIAEACAQDMVEYDNLLRKDSQACRVIKQPKAFLENIFYFRICTYTEQIAVINYLEKFISEHKDVKIVIVDSITFHFRQDFEDMALRTRLLGGMALKLMKLAKQFKLAVVLLNQVTTKYNEGSFQLTLALGDSWSHASTNRIILHWNGDERYAYLDKSPSLRSATAPYAVTGKGIRNAAPNCKRAILSRSTAPRHASSHPPLSIPSFSGLKSASSSSAVSVSRRRSSPAVTRLPVRASAAVETLEKTTDTELVEKSINTIRFLSIDAVEKANSGHPGLPMGCAPMGHILYDEVMKYNPKNPYWFNRDRFVLSAGHGCMLQYALLHLAGYDAVKEEDLKSFRQWGSRTPGHPENFETPGVEVTTGPLGQGIANAVGLALAEKHLAARYNKPDNEIVDHYTYVILGDGCQMEGISNEACSLAGHWGLGKLIAFYDDNHISIDGDTEIAFTESVDTRFEALGWHVIWVKNGNTGYDEIRAAIKEAKAVKDKPTLIKVTTTIGFGSPNKANSYSVHGSALGAKEVEATRKNLGWPFEPFHVPEDVKNHWSRHASEGAAYEAEWNAKFAEYEKKYPEEAAELKSIITGEFPAGWEKALPTYTPESPGDATRNLSQQNLNALAKVLLVCLVAVLILLPPT</sequence>
<reference evidence="21" key="1">
    <citation type="submission" date="2020-06" db="EMBL/GenBank/DDBJ databases">
        <authorList>
            <person name="Li T."/>
            <person name="Hu X."/>
            <person name="Zhang T."/>
            <person name="Song X."/>
            <person name="Zhang H."/>
            <person name="Dai N."/>
            <person name="Sheng W."/>
            <person name="Hou X."/>
            <person name="Wei L."/>
        </authorList>
    </citation>
    <scope>NUCLEOTIDE SEQUENCE</scope>
    <source>
        <strain evidence="21">G02</strain>
        <tissue evidence="21">Leaf</tissue>
    </source>
</reference>
<dbReference type="GO" id="GO:0046872">
    <property type="term" value="F:metal ion binding"/>
    <property type="evidence" value="ECO:0007669"/>
    <property type="project" value="UniProtKB-KW"/>
</dbReference>
<comment type="similarity">
    <text evidence="4">Belongs to the RecA family. RAD51 subfamily.</text>
</comment>